<dbReference type="OrthoDB" id="1932741at2759"/>
<dbReference type="SUPFAM" id="SSF56219">
    <property type="entry name" value="DNase I-like"/>
    <property type="match status" value="1"/>
</dbReference>
<name>A0A6D2KZT4_9BRAS</name>
<evidence type="ECO:0000313" key="2">
    <source>
        <dbReference type="Proteomes" id="UP000467841"/>
    </source>
</evidence>
<sequence>MFVGIHKDTFISFHLSQRVWIVNGDFNEITFPFETSNPTCHRSTRGMQDFRDCLAVSELFDLPFQGPRFTWSNHRTEDPIAKKLDRCLINGAWLHRYPASHCFFESPEFSDHCPCLIRLSSPSPSFGSHPFRFLNLMTKHPWFLETVHHFWNEAGNLALNLRDFSFKLKQSKRPLKSLFQENYSDIERRVSEASSVLSSLQLISLNDPSEANLLLESVAKLAYG</sequence>
<protein>
    <recommendedName>
        <fullName evidence="3">Endonuclease/exonuclease/phosphatase domain-containing protein</fullName>
    </recommendedName>
</protein>
<dbReference type="Proteomes" id="UP000467841">
    <property type="component" value="Unassembled WGS sequence"/>
</dbReference>
<dbReference type="InterPro" id="IPR036691">
    <property type="entry name" value="Endo/exonu/phosph_ase_sf"/>
</dbReference>
<evidence type="ECO:0008006" key="3">
    <source>
        <dbReference type="Google" id="ProtNLM"/>
    </source>
</evidence>
<dbReference type="AlphaFoldDB" id="A0A6D2KZT4"/>
<dbReference type="Gene3D" id="3.60.10.10">
    <property type="entry name" value="Endonuclease/exonuclease/phosphatase"/>
    <property type="match status" value="1"/>
</dbReference>
<comment type="caution">
    <text evidence="1">The sequence shown here is derived from an EMBL/GenBank/DDBJ whole genome shotgun (WGS) entry which is preliminary data.</text>
</comment>
<dbReference type="EMBL" id="CACVBM020001717">
    <property type="protein sequence ID" value="CAA7058007.1"/>
    <property type="molecule type" value="Genomic_DNA"/>
</dbReference>
<dbReference type="PANTHER" id="PTHR33710">
    <property type="entry name" value="BNAC02G09200D PROTEIN"/>
    <property type="match status" value="1"/>
</dbReference>
<accession>A0A6D2KZT4</accession>
<proteinExistence type="predicted"/>
<organism evidence="1 2">
    <name type="scientific">Microthlaspi erraticum</name>
    <dbReference type="NCBI Taxonomy" id="1685480"/>
    <lineage>
        <taxon>Eukaryota</taxon>
        <taxon>Viridiplantae</taxon>
        <taxon>Streptophyta</taxon>
        <taxon>Embryophyta</taxon>
        <taxon>Tracheophyta</taxon>
        <taxon>Spermatophyta</taxon>
        <taxon>Magnoliopsida</taxon>
        <taxon>eudicotyledons</taxon>
        <taxon>Gunneridae</taxon>
        <taxon>Pentapetalae</taxon>
        <taxon>rosids</taxon>
        <taxon>malvids</taxon>
        <taxon>Brassicales</taxon>
        <taxon>Brassicaceae</taxon>
        <taxon>Coluteocarpeae</taxon>
        <taxon>Microthlaspi</taxon>
    </lineage>
</organism>
<dbReference type="PANTHER" id="PTHR33710:SF77">
    <property type="entry name" value="DNASE I-LIKE SUPERFAMILY PROTEIN"/>
    <property type="match status" value="1"/>
</dbReference>
<gene>
    <name evidence="1" type="ORF">MERR_LOCUS45243</name>
</gene>
<evidence type="ECO:0000313" key="1">
    <source>
        <dbReference type="EMBL" id="CAA7058007.1"/>
    </source>
</evidence>
<keyword evidence="2" id="KW-1185">Reference proteome</keyword>
<reference evidence="1" key="1">
    <citation type="submission" date="2020-01" db="EMBL/GenBank/DDBJ databases">
        <authorList>
            <person name="Mishra B."/>
        </authorList>
    </citation>
    <scope>NUCLEOTIDE SEQUENCE [LARGE SCALE GENOMIC DNA]</scope>
</reference>